<dbReference type="CDD" id="cd12797">
    <property type="entry name" value="M23_peptidase"/>
    <property type="match status" value="1"/>
</dbReference>
<dbReference type="Gene3D" id="2.70.70.10">
    <property type="entry name" value="Glucose Permease (Domain IIA)"/>
    <property type="match status" value="1"/>
</dbReference>
<feature type="transmembrane region" description="Helical" evidence="2">
    <location>
        <begin position="37"/>
        <end position="58"/>
    </location>
</feature>
<dbReference type="Pfam" id="PF01551">
    <property type="entry name" value="Peptidase_M23"/>
    <property type="match status" value="1"/>
</dbReference>
<sequence length="314" mass="33877">MSNQENKAEKVEQQEYTIKIIPHKGANVRSIRLPERWIKYGLASLAAGAVLLAGAFGYSTYSSYSLRNEAAQIERLQQVNNVQQEQLLQLSKKANSLQNELNELSQVEMELRQLTGVEGGSTDSPDSNGGDGTHNGQGGPVGQELKIENVSAVLDDLERRVAARKVSIQQLREAMKQQQELIAYQESINASTPSIWPASGDVSSPYGLRWGGSDYHPGIDIANDCGTPIVATADGVVTDAGWNSGGYGNMVDIDHGNGYMTRYAHAESVAVSPGQAVKRGQIIAYMGNTGYSTGPHLHYEVRVNGKAVNPAGYL</sequence>
<dbReference type="EMBL" id="VUNR01000043">
    <property type="protein sequence ID" value="MSU09955.1"/>
    <property type="molecule type" value="Genomic_DNA"/>
</dbReference>
<comment type="caution">
    <text evidence="4">The sequence shown here is derived from an EMBL/GenBank/DDBJ whole genome shotgun (WGS) entry which is preliminary data.</text>
</comment>
<evidence type="ECO:0000259" key="3">
    <source>
        <dbReference type="Pfam" id="PF01551"/>
    </source>
</evidence>
<feature type="compositionally biased region" description="Gly residues" evidence="1">
    <location>
        <begin position="129"/>
        <end position="141"/>
    </location>
</feature>
<dbReference type="InterPro" id="IPR016047">
    <property type="entry name" value="M23ase_b-sheet_dom"/>
</dbReference>
<dbReference type="GO" id="GO:0004222">
    <property type="term" value="F:metalloendopeptidase activity"/>
    <property type="evidence" value="ECO:0007669"/>
    <property type="project" value="TreeGrafter"/>
</dbReference>
<evidence type="ECO:0000256" key="1">
    <source>
        <dbReference type="SAM" id="MobiDB-lite"/>
    </source>
</evidence>
<keyword evidence="2" id="KW-0812">Transmembrane</keyword>
<organism evidence="4 5">
    <name type="scientific">Anaerovibrio slackiae</name>
    <dbReference type="NCBI Taxonomy" id="2652309"/>
    <lineage>
        <taxon>Bacteria</taxon>
        <taxon>Bacillati</taxon>
        <taxon>Bacillota</taxon>
        <taxon>Negativicutes</taxon>
        <taxon>Selenomonadales</taxon>
        <taxon>Selenomonadaceae</taxon>
        <taxon>Anaerovibrio</taxon>
    </lineage>
</organism>
<proteinExistence type="predicted"/>
<name>A0A6I2UJQ0_9FIRM</name>
<dbReference type="FunFam" id="2.70.70.10:FF:000006">
    <property type="entry name" value="M23 family peptidase"/>
    <property type="match status" value="1"/>
</dbReference>
<keyword evidence="2" id="KW-0472">Membrane</keyword>
<protein>
    <submittedName>
        <fullName evidence="4">M23 family metallopeptidase</fullName>
    </submittedName>
</protein>
<feature type="region of interest" description="Disordered" evidence="1">
    <location>
        <begin position="116"/>
        <end position="144"/>
    </location>
</feature>
<dbReference type="AlphaFoldDB" id="A0A6I2UJQ0"/>
<feature type="domain" description="M23ase beta-sheet core" evidence="3">
    <location>
        <begin position="215"/>
        <end position="310"/>
    </location>
</feature>
<dbReference type="InterPro" id="IPR050570">
    <property type="entry name" value="Cell_wall_metabolism_enzyme"/>
</dbReference>
<evidence type="ECO:0000313" key="4">
    <source>
        <dbReference type="EMBL" id="MSU09955.1"/>
    </source>
</evidence>
<dbReference type="GeneID" id="96779917"/>
<evidence type="ECO:0000256" key="2">
    <source>
        <dbReference type="SAM" id="Phobius"/>
    </source>
</evidence>
<dbReference type="Proteomes" id="UP000433181">
    <property type="component" value="Unassembled WGS sequence"/>
</dbReference>
<accession>A0A6I2UJQ0</accession>
<dbReference type="RefSeq" id="WP_154408120.1">
    <property type="nucleotide sequence ID" value="NZ_VUNR01000043.1"/>
</dbReference>
<keyword evidence="5" id="KW-1185">Reference proteome</keyword>
<dbReference type="PANTHER" id="PTHR21666">
    <property type="entry name" value="PEPTIDASE-RELATED"/>
    <property type="match status" value="1"/>
</dbReference>
<evidence type="ECO:0000313" key="5">
    <source>
        <dbReference type="Proteomes" id="UP000433181"/>
    </source>
</evidence>
<dbReference type="InterPro" id="IPR011055">
    <property type="entry name" value="Dup_hybrid_motif"/>
</dbReference>
<gene>
    <name evidence="4" type="ORF">FYJ84_13365</name>
</gene>
<dbReference type="SUPFAM" id="SSF51261">
    <property type="entry name" value="Duplicated hybrid motif"/>
    <property type="match status" value="1"/>
</dbReference>
<keyword evidence="2" id="KW-1133">Transmembrane helix</keyword>
<reference evidence="4 5" key="1">
    <citation type="submission" date="2019-08" db="EMBL/GenBank/DDBJ databases">
        <title>In-depth cultivation of the pig gut microbiome towards novel bacterial diversity and tailored functional studies.</title>
        <authorList>
            <person name="Wylensek D."/>
            <person name="Hitch T.C.A."/>
            <person name="Clavel T."/>
        </authorList>
    </citation>
    <scope>NUCLEOTIDE SEQUENCE [LARGE SCALE GENOMIC DNA]</scope>
    <source>
        <strain evidence="4 5">WCA-693-APC-5D-A</strain>
    </source>
</reference>
<dbReference type="PANTHER" id="PTHR21666:SF270">
    <property type="entry name" value="MUREIN HYDROLASE ACTIVATOR ENVC"/>
    <property type="match status" value="1"/>
</dbReference>